<dbReference type="GO" id="GO:0009103">
    <property type="term" value="P:lipopolysaccharide biosynthetic process"/>
    <property type="evidence" value="ECO:0007669"/>
    <property type="project" value="TreeGrafter"/>
</dbReference>
<dbReference type="InterPro" id="IPR000715">
    <property type="entry name" value="Glycosyl_transferase_4"/>
</dbReference>
<keyword evidence="2" id="KW-1003">Cell membrane</keyword>
<feature type="transmembrane region" description="Helical" evidence="8">
    <location>
        <begin position="120"/>
        <end position="138"/>
    </location>
</feature>
<keyword evidence="3 9" id="KW-0808">Transferase</keyword>
<feature type="transmembrane region" description="Helical" evidence="8">
    <location>
        <begin position="95"/>
        <end position="114"/>
    </location>
</feature>
<evidence type="ECO:0000256" key="8">
    <source>
        <dbReference type="SAM" id="Phobius"/>
    </source>
</evidence>
<comment type="cofactor">
    <cofactor evidence="7">
        <name>Mg(2+)</name>
        <dbReference type="ChEBI" id="CHEBI:18420"/>
    </cofactor>
</comment>
<evidence type="ECO:0000256" key="3">
    <source>
        <dbReference type="ARBA" id="ARBA00022679"/>
    </source>
</evidence>
<dbReference type="GO" id="GO:0016780">
    <property type="term" value="F:phosphotransferase activity, for other substituted phosphate groups"/>
    <property type="evidence" value="ECO:0007669"/>
    <property type="project" value="InterPro"/>
</dbReference>
<protein>
    <submittedName>
        <fullName evidence="9">Undecaprenyl/decaprenyl-phosphate alpha-N-acetylglucosaminyl 1-phosphate transferase</fullName>
    </submittedName>
</protein>
<dbReference type="AlphaFoldDB" id="A0A2M8QEJ8"/>
<evidence type="ECO:0000256" key="7">
    <source>
        <dbReference type="PIRSR" id="PIRSR600715-1"/>
    </source>
</evidence>
<feature type="binding site" evidence="7">
    <location>
        <position position="143"/>
    </location>
    <ligand>
        <name>Mg(2+)</name>
        <dbReference type="ChEBI" id="CHEBI:18420"/>
    </ligand>
</feature>
<keyword evidence="7" id="KW-0479">Metal-binding</keyword>
<evidence type="ECO:0000256" key="2">
    <source>
        <dbReference type="ARBA" id="ARBA00022475"/>
    </source>
</evidence>
<dbReference type="EMBL" id="PGTN01000021">
    <property type="protein sequence ID" value="PJF48188.1"/>
    <property type="molecule type" value="Genomic_DNA"/>
</dbReference>
<feature type="transmembrane region" description="Helical" evidence="8">
    <location>
        <begin position="70"/>
        <end position="88"/>
    </location>
</feature>
<sequence>MVELVLLFFGALAIAIAATPLSKWLAPRVGVVAHPRARDIHARPVPKLGGLAILLSVLIVALILGRRLEFQQFAAIVVAATLMSFMGLVDDRFSLNAYIKLVIQLCAAVMVYLFDVRVALFGSPALDALLTVVWIVGVTNAMNFLDNMDGLLAGVSAVISSFFLVLAIINGQYLVSLLSAAVLGACIGFLVWNLNPASVFMGDSGSMFLGFLLACIAVKLRFWGQSPLVSWMVPVILMGLPIFDMTLVTLSRLRRGKNPLTSPGKDHTSHRIANHGFSPREAVMILYLVCGALGIVAIIASMANLWASLIIAVALLIAGGYMLWFMEFGPWKLTTIDWESPGLGLPPSARPPALLPTEPTSASQS</sequence>
<proteinExistence type="predicted"/>
<dbReference type="GO" id="GO:0005886">
    <property type="term" value="C:plasma membrane"/>
    <property type="evidence" value="ECO:0007669"/>
    <property type="project" value="UniProtKB-SubCell"/>
</dbReference>
<feature type="transmembrane region" description="Helical" evidence="8">
    <location>
        <begin position="47"/>
        <end position="64"/>
    </location>
</feature>
<feature type="transmembrane region" description="Helical" evidence="8">
    <location>
        <begin position="6"/>
        <end position="26"/>
    </location>
</feature>
<feature type="transmembrane region" description="Helical" evidence="8">
    <location>
        <begin position="206"/>
        <end position="223"/>
    </location>
</feature>
<accession>A0A2M8QEJ8</accession>
<dbReference type="Pfam" id="PF00953">
    <property type="entry name" value="Glycos_transf_4"/>
    <property type="match status" value="1"/>
</dbReference>
<feature type="transmembrane region" description="Helical" evidence="8">
    <location>
        <begin position="229"/>
        <end position="250"/>
    </location>
</feature>
<evidence type="ECO:0000313" key="10">
    <source>
        <dbReference type="Proteomes" id="UP000230790"/>
    </source>
</evidence>
<keyword evidence="4 8" id="KW-0812">Transmembrane</keyword>
<feature type="transmembrane region" description="Helical" evidence="8">
    <location>
        <begin position="175"/>
        <end position="194"/>
    </location>
</feature>
<dbReference type="Proteomes" id="UP000230790">
    <property type="component" value="Unassembled WGS sequence"/>
</dbReference>
<dbReference type="PANTHER" id="PTHR22926">
    <property type="entry name" value="PHOSPHO-N-ACETYLMURAMOYL-PENTAPEPTIDE-TRANSFERASE"/>
    <property type="match status" value="1"/>
</dbReference>
<name>A0A2M8QEJ8_9CHLR</name>
<keyword evidence="6 8" id="KW-0472">Membrane</keyword>
<feature type="binding site" evidence="7">
    <location>
        <position position="203"/>
    </location>
    <ligand>
        <name>Mg(2+)</name>
        <dbReference type="ChEBI" id="CHEBI:18420"/>
    </ligand>
</feature>
<keyword evidence="7" id="KW-0460">Magnesium</keyword>
<dbReference type="PANTHER" id="PTHR22926:SF3">
    <property type="entry name" value="UNDECAPRENYL-PHOSPHATE ALPHA-N-ACETYLGLUCOSAMINYL 1-PHOSPHATE TRANSFERASE"/>
    <property type="match status" value="1"/>
</dbReference>
<comment type="subcellular location">
    <subcellularLocation>
        <location evidence="1">Cell membrane</location>
        <topology evidence="1">Multi-pass membrane protein</topology>
    </subcellularLocation>
</comment>
<feature type="transmembrane region" description="Helical" evidence="8">
    <location>
        <begin position="282"/>
        <end position="300"/>
    </location>
</feature>
<dbReference type="GO" id="GO:0071555">
    <property type="term" value="P:cell wall organization"/>
    <property type="evidence" value="ECO:0007669"/>
    <property type="project" value="TreeGrafter"/>
</dbReference>
<dbReference type="GO" id="GO:0046872">
    <property type="term" value="F:metal ion binding"/>
    <property type="evidence" value="ECO:0007669"/>
    <property type="project" value="UniProtKB-KW"/>
</dbReference>
<evidence type="ECO:0000256" key="6">
    <source>
        <dbReference type="ARBA" id="ARBA00023136"/>
    </source>
</evidence>
<evidence type="ECO:0000256" key="5">
    <source>
        <dbReference type="ARBA" id="ARBA00022989"/>
    </source>
</evidence>
<evidence type="ECO:0000256" key="4">
    <source>
        <dbReference type="ARBA" id="ARBA00022692"/>
    </source>
</evidence>
<reference evidence="9 10" key="1">
    <citation type="submission" date="2017-11" db="EMBL/GenBank/DDBJ databases">
        <title>Evolution of Phototrophy in the Chloroflexi Phylum Driven by Horizontal Gene Transfer.</title>
        <authorList>
            <person name="Ward L.M."/>
            <person name="Hemp J."/>
            <person name="Shih P.M."/>
            <person name="Mcglynn S.E."/>
            <person name="Fischer W."/>
        </authorList>
    </citation>
    <scope>NUCLEOTIDE SEQUENCE [LARGE SCALE GENOMIC DNA]</scope>
    <source>
        <strain evidence="9">JP3_7</strain>
    </source>
</reference>
<organism evidence="9 10">
    <name type="scientific">Candidatus Thermofonsia Clade 3 bacterium</name>
    <dbReference type="NCBI Taxonomy" id="2364212"/>
    <lineage>
        <taxon>Bacteria</taxon>
        <taxon>Bacillati</taxon>
        <taxon>Chloroflexota</taxon>
        <taxon>Candidatus Thermofontia</taxon>
        <taxon>Candidatus Thermofonsia Clade 3</taxon>
    </lineage>
</organism>
<feature type="transmembrane region" description="Helical" evidence="8">
    <location>
        <begin position="306"/>
        <end position="326"/>
    </location>
</feature>
<dbReference type="GO" id="GO:0044038">
    <property type="term" value="P:cell wall macromolecule biosynthetic process"/>
    <property type="evidence" value="ECO:0007669"/>
    <property type="project" value="TreeGrafter"/>
</dbReference>
<feature type="transmembrane region" description="Helical" evidence="8">
    <location>
        <begin position="150"/>
        <end position="169"/>
    </location>
</feature>
<evidence type="ECO:0000313" key="9">
    <source>
        <dbReference type="EMBL" id="PJF48188.1"/>
    </source>
</evidence>
<keyword evidence="5 8" id="KW-1133">Transmembrane helix</keyword>
<evidence type="ECO:0000256" key="1">
    <source>
        <dbReference type="ARBA" id="ARBA00004651"/>
    </source>
</evidence>
<gene>
    <name evidence="9" type="ORF">CUN48_04690</name>
</gene>
<comment type="caution">
    <text evidence="9">The sequence shown here is derived from an EMBL/GenBank/DDBJ whole genome shotgun (WGS) entry which is preliminary data.</text>
</comment>
<dbReference type="CDD" id="cd06853">
    <property type="entry name" value="GT_WecA_like"/>
    <property type="match status" value="1"/>
</dbReference>